<dbReference type="RefSeq" id="WP_317137942.1">
    <property type="nucleotide sequence ID" value="NZ_CP118157.1"/>
</dbReference>
<protein>
    <submittedName>
        <fullName evidence="2">MOSC domain-containing protein</fullName>
    </submittedName>
</protein>
<keyword evidence="3" id="KW-1185">Reference proteome</keyword>
<gene>
    <name evidence="2" type="ORF">N8K70_08615</name>
</gene>
<proteinExistence type="predicted"/>
<dbReference type="GO" id="GO:0030151">
    <property type="term" value="F:molybdenum ion binding"/>
    <property type="evidence" value="ECO:0007669"/>
    <property type="project" value="InterPro"/>
</dbReference>
<dbReference type="GO" id="GO:0003824">
    <property type="term" value="F:catalytic activity"/>
    <property type="evidence" value="ECO:0007669"/>
    <property type="project" value="InterPro"/>
</dbReference>
<dbReference type="Proteomes" id="UP001305498">
    <property type="component" value="Chromosome"/>
</dbReference>
<dbReference type="Pfam" id="PF03476">
    <property type="entry name" value="MOSC_N"/>
    <property type="match status" value="1"/>
</dbReference>
<name>A0AA97I3I0_9MICO</name>
<dbReference type="KEGG" id="mbet:N8K70_08615"/>
<dbReference type="InterPro" id="IPR005303">
    <property type="entry name" value="MOCOS_middle"/>
</dbReference>
<dbReference type="InterPro" id="IPR011037">
    <property type="entry name" value="Pyrv_Knase-like_insert_dom_sf"/>
</dbReference>
<dbReference type="Pfam" id="PF03473">
    <property type="entry name" value="MOSC"/>
    <property type="match status" value="1"/>
</dbReference>
<dbReference type="InterPro" id="IPR005302">
    <property type="entry name" value="MoCF_Sase_C"/>
</dbReference>
<evidence type="ECO:0000259" key="1">
    <source>
        <dbReference type="PROSITE" id="PS51340"/>
    </source>
</evidence>
<feature type="domain" description="MOSC" evidence="1">
    <location>
        <begin position="116"/>
        <end position="265"/>
    </location>
</feature>
<reference evidence="2 3" key="1">
    <citation type="submission" date="2023-02" db="EMBL/GenBank/DDBJ databases">
        <title>Microbacterium betulae sp. nov., isolated from birch wood.</title>
        <authorList>
            <person name="Pasciak M."/>
            <person name="Pawlik K.J."/>
            <person name="Martynowski D."/>
            <person name="Laczmanski L."/>
            <person name="Ciekot J."/>
            <person name="Szponar B."/>
            <person name="Wojcik-Fatla A."/>
            <person name="Mackiewicz B."/>
            <person name="Farian E."/>
            <person name="Cholewa G."/>
            <person name="Cholewa A."/>
            <person name="Dutkiewicz J."/>
        </authorList>
    </citation>
    <scope>NUCLEOTIDE SEQUENCE [LARGE SCALE GENOMIC DNA]</scope>
    <source>
        <strain evidence="2 3">AB</strain>
    </source>
</reference>
<evidence type="ECO:0000313" key="2">
    <source>
        <dbReference type="EMBL" id="WOF21466.1"/>
    </source>
</evidence>
<dbReference type="EMBL" id="CP118157">
    <property type="protein sequence ID" value="WOF21466.1"/>
    <property type="molecule type" value="Genomic_DNA"/>
</dbReference>
<sequence length="266" mass="28916">MPRVSALYRHPVKGFTPEETRELTVQADGRVAGDRVLAFRFSDAAVPEDRDGLDHWPKSKGLSLMDFPSLARLKLDYDHDARRLRLSLDGAVVIEAGLDAAGRDELVAHVTEFLRGTTDGRRLERAGRLPLALVGDGERSRFQDRARGFVSLHASASVAAVDDAVPDGRIDDRRFRSNVVVDGVAAWAELGWRGRVRVGDVVFLVRGPIGRCLAVQANPDSGQRDAPVLKTLTRVFAQDEPTLGILLLPSGGGGRIRVGDEVEIVG</sequence>
<dbReference type="AlphaFoldDB" id="A0AA97I3I0"/>
<accession>A0AA97I3I0</accession>
<organism evidence="2 3">
    <name type="scientific">Microbacterium betulae</name>
    <dbReference type="NCBI Taxonomy" id="2981139"/>
    <lineage>
        <taxon>Bacteria</taxon>
        <taxon>Bacillati</taxon>
        <taxon>Actinomycetota</taxon>
        <taxon>Actinomycetes</taxon>
        <taxon>Micrococcales</taxon>
        <taxon>Microbacteriaceae</taxon>
        <taxon>Microbacterium</taxon>
    </lineage>
</organism>
<dbReference type="PROSITE" id="PS51340">
    <property type="entry name" value="MOSC"/>
    <property type="match status" value="1"/>
</dbReference>
<dbReference type="GO" id="GO:0030170">
    <property type="term" value="F:pyridoxal phosphate binding"/>
    <property type="evidence" value="ECO:0007669"/>
    <property type="project" value="InterPro"/>
</dbReference>
<dbReference type="SUPFAM" id="SSF50800">
    <property type="entry name" value="PK beta-barrel domain-like"/>
    <property type="match status" value="1"/>
</dbReference>
<evidence type="ECO:0000313" key="3">
    <source>
        <dbReference type="Proteomes" id="UP001305498"/>
    </source>
</evidence>